<evidence type="ECO:0000256" key="1">
    <source>
        <dbReference type="ARBA" id="ARBA00023125"/>
    </source>
</evidence>
<dbReference type="InterPro" id="IPR036388">
    <property type="entry name" value="WH-like_DNA-bd_sf"/>
</dbReference>
<dbReference type="Gene3D" id="1.10.10.10">
    <property type="entry name" value="Winged helix-like DNA-binding domain superfamily/Winged helix DNA-binding domain"/>
    <property type="match status" value="1"/>
</dbReference>
<evidence type="ECO:0000256" key="2">
    <source>
        <dbReference type="PROSITE-ProRule" id="PRU00339"/>
    </source>
</evidence>
<protein>
    <submittedName>
        <fullName evidence="6">Winged helix-turn-helix domain-containing tetratricopeptide repeat protein</fullName>
    </submittedName>
</protein>
<reference evidence="6 7" key="1">
    <citation type="submission" date="2024-12" db="EMBL/GenBank/DDBJ databases">
        <title>Pseudomonas species isolated from Lotus nodules promote plant growth.</title>
        <authorList>
            <person name="Yu Y.-H."/>
            <person name="Kurtenbach J."/>
            <person name="Crosbie D."/>
            <person name="Brachmann A."/>
            <person name="Marin M."/>
        </authorList>
    </citation>
    <scope>NUCLEOTIDE SEQUENCE [LARGE SCALE GENOMIC DNA]</scope>
    <source>
        <strain evidence="6 7">PLb12A</strain>
    </source>
</reference>
<evidence type="ECO:0000259" key="5">
    <source>
        <dbReference type="PROSITE" id="PS51755"/>
    </source>
</evidence>
<dbReference type="Gene3D" id="3.40.50.10070">
    <property type="entry name" value="TolB, N-terminal domain"/>
    <property type="match status" value="1"/>
</dbReference>
<feature type="DNA-binding region" description="OmpR/PhoB-type" evidence="3">
    <location>
        <begin position="1"/>
        <end position="98"/>
    </location>
</feature>
<dbReference type="SMART" id="SM00862">
    <property type="entry name" value="Trans_reg_C"/>
    <property type="match status" value="1"/>
</dbReference>
<dbReference type="SUPFAM" id="SSF46894">
    <property type="entry name" value="C-terminal effector domain of the bipartite response regulators"/>
    <property type="match status" value="1"/>
</dbReference>
<keyword evidence="2" id="KW-0802">TPR repeat</keyword>
<dbReference type="InterPro" id="IPR016032">
    <property type="entry name" value="Sig_transdc_resp-reg_C-effctor"/>
</dbReference>
<gene>
    <name evidence="6" type="ORF">ACKKH4_27125</name>
</gene>
<proteinExistence type="predicted"/>
<dbReference type="PROSITE" id="PS50005">
    <property type="entry name" value="TPR"/>
    <property type="match status" value="1"/>
</dbReference>
<dbReference type="InterPro" id="IPR011990">
    <property type="entry name" value="TPR-like_helical_dom_sf"/>
</dbReference>
<evidence type="ECO:0000256" key="4">
    <source>
        <dbReference type="SAM" id="MobiDB-lite"/>
    </source>
</evidence>
<comment type="caution">
    <text evidence="6">The sequence shown here is derived from an EMBL/GenBank/DDBJ whole genome shotgun (WGS) entry which is preliminary data.</text>
</comment>
<dbReference type="Pfam" id="PF00486">
    <property type="entry name" value="Trans_reg_C"/>
    <property type="match status" value="1"/>
</dbReference>
<dbReference type="CDD" id="cd00383">
    <property type="entry name" value="trans_reg_C"/>
    <property type="match status" value="1"/>
</dbReference>
<dbReference type="SUPFAM" id="SSF48452">
    <property type="entry name" value="TPR-like"/>
    <property type="match status" value="1"/>
</dbReference>
<organism evidence="6 7">
    <name type="scientific">Pseudomonas monachiensis</name>
    <dbReference type="NCBI Taxonomy" id="3060212"/>
    <lineage>
        <taxon>Bacteria</taxon>
        <taxon>Pseudomonadati</taxon>
        <taxon>Pseudomonadota</taxon>
        <taxon>Gammaproteobacteria</taxon>
        <taxon>Pseudomonadales</taxon>
        <taxon>Pseudomonadaceae</taxon>
        <taxon>Pseudomonas</taxon>
    </lineage>
</organism>
<dbReference type="PANTHER" id="PTHR47691:SF3">
    <property type="entry name" value="HTH-TYPE TRANSCRIPTIONAL REGULATOR RV0890C-RELATED"/>
    <property type="match status" value="1"/>
</dbReference>
<dbReference type="PANTHER" id="PTHR47691">
    <property type="entry name" value="REGULATOR-RELATED"/>
    <property type="match status" value="1"/>
</dbReference>
<dbReference type="PROSITE" id="PS51755">
    <property type="entry name" value="OMPR_PHOB"/>
    <property type="match status" value="1"/>
</dbReference>
<feature type="repeat" description="TPR" evidence="2">
    <location>
        <begin position="394"/>
        <end position="427"/>
    </location>
</feature>
<feature type="region of interest" description="Disordered" evidence="4">
    <location>
        <begin position="105"/>
        <end position="125"/>
    </location>
</feature>
<evidence type="ECO:0000313" key="7">
    <source>
        <dbReference type="Proteomes" id="UP001631987"/>
    </source>
</evidence>
<evidence type="ECO:0000256" key="3">
    <source>
        <dbReference type="PROSITE-ProRule" id="PRU01091"/>
    </source>
</evidence>
<accession>A0ABW9HHW0</accession>
<dbReference type="InterPro" id="IPR001867">
    <property type="entry name" value="OmpR/PhoB-type_DNA-bd"/>
</dbReference>
<name>A0ABW9HHW0_9PSED</name>
<feature type="domain" description="OmpR/PhoB-type" evidence="5">
    <location>
        <begin position="1"/>
        <end position="98"/>
    </location>
</feature>
<dbReference type="Proteomes" id="UP001631987">
    <property type="component" value="Unassembled WGS sequence"/>
</dbReference>
<dbReference type="EMBL" id="JBJVNW010000024">
    <property type="protein sequence ID" value="MFM9520902.1"/>
    <property type="molecule type" value="Genomic_DNA"/>
</dbReference>
<keyword evidence="7" id="KW-1185">Reference proteome</keyword>
<dbReference type="InterPro" id="IPR019734">
    <property type="entry name" value="TPR_rpt"/>
</dbReference>
<evidence type="ECO:0000313" key="6">
    <source>
        <dbReference type="EMBL" id="MFM9520902.1"/>
    </source>
</evidence>
<dbReference type="Gene3D" id="1.25.40.10">
    <property type="entry name" value="Tetratricopeptide repeat domain"/>
    <property type="match status" value="2"/>
</dbReference>
<sequence>MPFTFEDYLLDQERRELTLRGQVVAVGPQVFDLLLLFVNNPDRVVSKDELLKAVWGDRIVSESTITSHINAVRKAIGDTGEEQRLVRTVPRKGYRFVGRINGDLTGEARQPDIDERSTATPKQIPSPALVLPDKPSITVLPFQNLSGDPEQEYFADGVVEDIIAALSRIRWLFVIARNSSFTYKGQTVDARGVGQALGVRYVLEGSVRKCGNRLRITGQLIDATSGTHIWAERFEGLLDDIFELQDQITESVVGAIAPQLERAEIERAKRKPTESLDAYDYYLRGMAKLHSGSREAIEQALPMFYQAIELDTEFASAYGMAAWCHFWRKLNGWMADRPAEIAEGIRLARLAVTLGRDDAVALTRGGHALAHLAGEVDAGIALLDRARLLNPNLAPAWFLGGILRALHGETDTAIENLNHAVRLSPLDPEMFRMQVGMALAHFFAGHFDAAADWAEKALGNLPGLLIAAALVAASHALGGRTEKANLAMQRLQKLDPSLRLCTLKGWLPIQRPEDFARFVDGLRLAGLPE</sequence>
<dbReference type="RefSeq" id="WP_056723860.1">
    <property type="nucleotide sequence ID" value="NZ_CP178857.1"/>
</dbReference>
<keyword evidence="1 3" id="KW-0238">DNA-binding</keyword>